<organism evidence="2 3">
    <name type="scientific">Plasmodium ovale curtisi</name>
    <dbReference type="NCBI Taxonomy" id="864141"/>
    <lineage>
        <taxon>Eukaryota</taxon>
        <taxon>Sar</taxon>
        <taxon>Alveolata</taxon>
        <taxon>Apicomplexa</taxon>
        <taxon>Aconoidasida</taxon>
        <taxon>Haemosporida</taxon>
        <taxon>Plasmodiidae</taxon>
        <taxon>Plasmodium</taxon>
        <taxon>Plasmodium (Plasmodium)</taxon>
    </lineage>
</organism>
<accession>A0A1A8XE73</accession>
<evidence type="ECO:0000313" key="2">
    <source>
        <dbReference type="EMBL" id="SBT02641.1"/>
    </source>
</evidence>
<name>A0A1A8XE73_PLAOA</name>
<dbReference type="EMBL" id="FLQV01003601">
    <property type="protein sequence ID" value="SBT02641.1"/>
    <property type="molecule type" value="Genomic_DNA"/>
</dbReference>
<keyword evidence="1" id="KW-1133">Transmembrane helix</keyword>
<keyword evidence="1" id="KW-0812">Transmembrane</keyword>
<evidence type="ECO:0000256" key="1">
    <source>
        <dbReference type="SAM" id="Phobius"/>
    </source>
</evidence>
<keyword evidence="1" id="KW-0472">Membrane</keyword>
<gene>
    <name evidence="2" type="ORF">POVCU1_079120</name>
</gene>
<dbReference type="AlphaFoldDB" id="A0A1A8XE73"/>
<sequence length="320" mass="37855">METSISVNDLPSKKFNNIWDEGICYSEVNNIITRKKSPEEAYKWIVNFQKNFSNNLEKHKDKINNNTRNKRCRDLYYIIYDILYQLKRLEGYNSIYSGIKENIKGFINSAFMNYSLRDSGYMNCLPASINEADYEYGNGKDKKYIDDLGEDITYIEKNIDQINSSHECSKIKAYLEEEFYTRNRIYQLNNEIYEKILGYYEKNNFDSFKDIIAKIECTTSEDSQQKVHLDDSETRLDFLPSHIIILPILFLLGFLLIFSFLCKLTPFRFGFNRKIWKKLIFSNNADDEVSHKILEHSSEYAQTNSYNDEYKVLYNSVADT</sequence>
<proteinExistence type="predicted"/>
<evidence type="ECO:0000313" key="3">
    <source>
        <dbReference type="Proteomes" id="UP000078546"/>
    </source>
</evidence>
<feature type="transmembrane region" description="Helical" evidence="1">
    <location>
        <begin position="243"/>
        <end position="264"/>
    </location>
</feature>
<reference evidence="3" key="1">
    <citation type="submission" date="2016-05" db="EMBL/GenBank/DDBJ databases">
        <authorList>
            <person name="Naeem Raeece"/>
        </authorList>
    </citation>
    <scope>NUCLEOTIDE SEQUENCE [LARGE SCALE GENOMIC DNA]</scope>
</reference>
<protein>
    <submittedName>
        <fullName evidence="2">PIR Superfamily Protein</fullName>
    </submittedName>
</protein>
<dbReference type="Proteomes" id="UP000078546">
    <property type="component" value="Unassembled WGS sequence"/>
</dbReference>